<dbReference type="NCBIfam" id="TIGR02937">
    <property type="entry name" value="sigma70-ECF"/>
    <property type="match status" value="1"/>
</dbReference>
<evidence type="ECO:0000256" key="4">
    <source>
        <dbReference type="ARBA" id="ARBA00023163"/>
    </source>
</evidence>
<feature type="domain" description="RNA polymerase sigma-70 region 2" evidence="5">
    <location>
        <begin position="23"/>
        <end position="88"/>
    </location>
</feature>
<evidence type="ECO:0000313" key="7">
    <source>
        <dbReference type="EMBL" id="SFJ48724.1"/>
    </source>
</evidence>
<dbReference type="STRING" id="1477437.SAMN05444682_11095"/>
<keyword evidence="2" id="KW-0805">Transcription regulation</keyword>
<dbReference type="Pfam" id="PF08281">
    <property type="entry name" value="Sigma70_r4_2"/>
    <property type="match status" value="1"/>
</dbReference>
<evidence type="ECO:0000313" key="8">
    <source>
        <dbReference type="Proteomes" id="UP000198670"/>
    </source>
</evidence>
<dbReference type="Pfam" id="PF04542">
    <property type="entry name" value="Sigma70_r2"/>
    <property type="match status" value="1"/>
</dbReference>
<keyword evidence="4" id="KW-0804">Transcription</keyword>
<reference evidence="7 8" key="1">
    <citation type="submission" date="2016-10" db="EMBL/GenBank/DDBJ databases">
        <authorList>
            <person name="de Groot N.N."/>
        </authorList>
    </citation>
    <scope>NUCLEOTIDE SEQUENCE [LARGE SCALE GENOMIC DNA]</scope>
    <source>
        <strain evidence="7 8">RK1</strain>
    </source>
</reference>
<dbReference type="InterPro" id="IPR039425">
    <property type="entry name" value="RNA_pol_sigma-70-like"/>
</dbReference>
<evidence type="ECO:0000256" key="3">
    <source>
        <dbReference type="ARBA" id="ARBA00023082"/>
    </source>
</evidence>
<dbReference type="PANTHER" id="PTHR43133">
    <property type="entry name" value="RNA POLYMERASE ECF-TYPE SIGMA FACTO"/>
    <property type="match status" value="1"/>
</dbReference>
<name>A0A1I3RQ55_9SPHI</name>
<proteinExistence type="inferred from homology"/>
<evidence type="ECO:0000259" key="6">
    <source>
        <dbReference type="Pfam" id="PF08281"/>
    </source>
</evidence>
<dbReference type="InterPro" id="IPR007627">
    <property type="entry name" value="RNA_pol_sigma70_r2"/>
</dbReference>
<dbReference type="PANTHER" id="PTHR43133:SF46">
    <property type="entry name" value="RNA POLYMERASE SIGMA-70 FACTOR ECF SUBFAMILY"/>
    <property type="match status" value="1"/>
</dbReference>
<dbReference type="NCBIfam" id="TIGR02985">
    <property type="entry name" value="Sig70_bacteroi1"/>
    <property type="match status" value="1"/>
</dbReference>
<dbReference type="GO" id="GO:0016987">
    <property type="term" value="F:sigma factor activity"/>
    <property type="evidence" value="ECO:0007669"/>
    <property type="project" value="UniProtKB-KW"/>
</dbReference>
<dbReference type="SUPFAM" id="SSF88946">
    <property type="entry name" value="Sigma2 domain of RNA polymerase sigma factors"/>
    <property type="match status" value="1"/>
</dbReference>
<protein>
    <submittedName>
        <fullName evidence="7">RNA polymerase sigma-70 factor, ECF subfamily</fullName>
    </submittedName>
</protein>
<dbReference type="Proteomes" id="UP000198670">
    <property type="component" value="Unassembled WGS sequence"/>
</dbReference>
<dbReference type="InterPro" id="IPR013249">
    <property type="entry name" value="RNA_pol_sigma70_r4_t2"/>
</dbReference>
<evidence type="ECO:0000256" key="1">
    <source>
        <dbReference type="ARBA" id="ARBA00010641"/>
    </source>
</evidence>
<accession>A0A1I3RQ55</accession>
<dbReference type="GO" id="GO:0006352">
    <property type="term" value="P:DNA-templated transcription initiation"/>
    <property type="evidence" value="ECO:0007669"/>
    <property type="project" value="InterPro"/>
</dbReference>
<evidence type="ECO:0000256" key="2">
    <source>
        <dbReference type="ARBA" id="ARBA00023015"/>
    </source>
</evidence>
<keyword evidence="3" id="KW-0731">Sigma factor</keyword>
<gene>
    <name evidence="7" type="ORF">SAMN05444682_11095</name>
</gene>
<sequence length="181" mass="20890">MDSHIVLVQQIKASNRKAFQKLYESCWQDLFISAFHLIACEELAKDFTQDAFVKLWENRDKINSFQSPKPYLYTILKNSILNHIRKEKTLAEKKIHIVAHTAHEIPSPVEQLAAKELESKMLAIIRELPPAAQRIWNLSRQENLSVNEIAGRLEISPLTVKKQLSNVLRALRARFAAHLRS</sequence>
<organism evidence="7 8">
    <name type="scientific">Parapedobacter indicus</name>
    <dbReference type="NCBI Taxonomy" id="1477437"/>
    <lineage>
        <taxon>Bacteria</taxon>
        <taxon>Pseudomonadati</taxon>
        <taxon>Bacteroidota</taxon>
        <taxon>Sphingobacteriia</taxon>
        <taxon>Sphingobacteriales</taxon>
        <taxon>Sphingobacteriaceae</taxon>
        <taxon>Parapedobacter</taxon>
    </lineage>
</organism>
<dbReference type="AlphaFoldDB" id="A0A1I3RQ55"/>
<dbReference type="GO" id="GO:0003677">
    <property type="term" value="F:DNA binding"/>
    <property type="evidence" value="ECO:0007669"/>
    <property type="project" value="InterPro"/>
</dbReference>
<dbReference type="InterPro" id="IPR013325">
    <property type="entry name" value="RNA_pol_sigma_r2"/>
</dbReference>
<dbReference type="InterPro" id="IPR013324">
    <property type="entry name" value="RNA_pol_sigma_r3/r4-like"/>
</dbReference>
<comment type="similarity">
    <text evidence="1">Belongs to the sigma-70 factor family. ECF subfamily.</text>
</comment>
<feature type="domain" description="RNA polymerase sigma factor 70 region 4 type 2" evidence="6">
    <location>
        <begin position="121"/>
        <end position="171"/>
    </location>
</feature>
<dbReference type="SUPFAM" id="SSF88659">
    <property type="entry name" value="Sigma3 and sigma4 domains of RNA polymerase sigma factors"/>
    <property type="match status" value="1"/>
</dbReference>
<evidence type="ECO:0000259" key="5">
    <source>
        <dbReference type="Pfam" id="PF04542"/>
    </source>
</evidence>
<keyword evidence="8" id="KW-1185">Reference proteome</keyword>
<dbReference type="InterPro" id="IPR014284">
    <property type="entry name" value="RNA_pol_sigma-70_dom"/>
</dbReference>
<dbReference type="Gene3D" id="1.10.1740.10">
    <property type="match status" value="1"/>
</dbReference>
<dbReference type="InterPro" id="IPR014327">
    <property type="entry name" value="RNA_pol_sigma70_bacteroid"/>
</dbReference>
<dbReference type="InterPro" id="IPR036388">
    <property type="entry name" value="WH-like_DNA-bd_sf"/>
</dbReference>
<dbReference type="Gene3D" id="1.10.10.10">
    <property type="entry name" value="Winged helix-like DNA-binding domain superfamily/Winged helix DNA-binding domain"/>
    <property type="match status" value="1"/>
</dbReference>
<dbReference type="EMBL" id="FOQO01000010">
    <property type="protein sequence ID" value="SFJ48724.1"/>
    <property type="molecule type" value="Genomic_DNA"/>
</dbReference>